<feature type="transmembrane region" description="Helical" evidence="11">
    <location>
        <begin position="6"/>
        <end position="22"/>
    </location>
</feature>
<dbReference type="InterPro" id="IPR001499">
    <property type="entry name" value="GPCR_STE3"/>
</dbReference>
<dbReference type="OrthoDB" id="2874149at2759"/>
<evidence type="ECO:0000256" key="6">
    <source>
        <dbReference type="ARBA" id="ARBA00023040"/>
    </source>
</evidence>
<evidence type="ECO:0000256" key="10">
    <source>
        <dbReference type="SAM" id="MobiDB-lite"/>
    </source>
</evidence>
<name>A0A5C3L310_COPMA</name>
<dbReference type="Pfam" id="PF02076">
    <property type="entry name" value="STE3"/>
    <property type="match status" value="1"/>
</dbReference>
<keyword evidence="9" id="KW-0807">Transducer</keyword>
<accession>A0A5C3L310</accession>
<feature type="transmembrane region" description="Helical" evidence="11">
    <location>
        <begin position="34"/>
        <end position="54"/>
    </location>
</feature>
<keyword evidence="5 11" id="KW-1133">Transmembrane helix</keyword>
<evidence type="ECO:0000256" key="8">
    <source>
        <dbReference type="ARBA" id="ARBA00023170"/>
    </source>
</evidence>
<feature type="region of interest" description="Disordered" evidence="10">
    <location>
        <begin position="357"/>
        <end position="403"/>
    </location>
</feature>
<keyword evidence="8" id="KW-0675">Receptor</keyword>
<evidence type="ECO:0000256" key="1">
    <source>
        <dbReference type="ARBA" id="ARBA00004141"/>
    </source>
</evidence>
<dbReference type="STRING" id="230819.A0A5C3L310"/>
<feature type="transmembrane region" description="Helical" evidence="11">
    <location>
        <begin position="262"/>
        <end position="280"/>
    </location>
</feature>
<feature type="transmembrane region" description="Helical" evidence="11">
    <location>
        <begin position="155"/>
        <end position="176"/>
    </location>
</feature>
<keyword evidence="3" id="KW-0589">Pheromone response</keyword>
<dbReference type="PANTHER" id="PTHR28097:SF1">
    <property type="entry name" value="PHEROMONE A FACTOR RECEPTOR"/>
    <property type="match status" value="1"/>
</dbReference>
<comment type="similarity">
    <text evidence="2">Belongs to the G-protein coupled receptor 4 family.</text>
</comment>
<protein>
    <submittedName>
        <fullName evidence="12">STE3-domain-containing protein</fullName>
    </submittedName>
</protein>
<feature type="transmembrane region" description="Helical" evidence="11">
    <location>
        <begin position="206"/>
        <end position="227"/>
    </location>
</feature>
<dbReference type="Proteomes" id="UP000307440">
    <property type="component" value="Unassembled WGS sequence"/>
</dbReference>
<sequence>MAAPLIAISILNAILLAVFLPVKRIYSDIPSLALVIWLLLANIIHAINSVAWSGNLDFWAPTWCDIATKLLLGVNVAVPGALICIGRNLELVSSSRKIVVGAIVKRNSVIFEVVCCIFLPFVYMVMHMIPQDFRFDLSKDYGCSASAHPSTPALIAIWALPILLSVIALLLGGLSIHHSFRKSNSAFGTHLSERSAMTTSHFFRRLTTGMAIAGVSVVAIIFSLFSIPTLQPWNSWDDVHAHVSRINVVVSRQELGNISFDWWRVAVLSIIYIIFSFAAGEETRDSYKWMKAQYARRDQILQSIRCVSISFPVRRRQTDLPLPIVTPAKSANVPRETHMVELKSGWDDMADFKYPKSPISTKRSKSSLRSPPSSPISSRSASALSMRGGDTSTTSTGPNMTAEDTAFMNSTISYLGSPPAHALGVTSPLEAPRPVHSVQRKAIPPLLLTIADPVLPRGEPDVPTPAVRSPRARPGIPSVFQAEWPVPPTSPSPVSSASSRYDRSRSPTYSIGSSIDDDAGISPYTSRGPIRPFEGSSVPSPRSRTIGLPSPISPERGPSLKRSIQNLRMSWERMRHPSTSTHSEGIIMTVVQETV</sequence>
<evidence type="ECO:0000256" key="9">
    <source>
        <dbReference type="ARBA" id="ARBA00023224"/>
    </source>
</evidence>
<dbReference type="PRINTS" id="PR00899">
    <property type="entry name" value="GPCRSTE3"/>
</dbReference>
<keyword evidence="7 11" id="KW-0472">Membrane</keyword>
<feature type="compositionally biased region" description="Low complexity" evidence="10">
    <location>
        <begin position="367"/>
        <end position="385"/>
    </location>
</feature>
<comment type="subcellular location">
    <subcellularLocation>
        <location evidence="1">Membrane</location>
        <topology evidence="1">Multi-pass membrane protein</topology>
    </subcellularLocation>
</comment>
<keyword evidence="6" id="KW-0297">G-protein coupled receptor</keyword>
<evidence type="ECO:0000256" key="3">
    <source>
        <dbReference type="ARBA" id="ARBA00022507"/>
    </source>
</evidence>
<evidence type="ECO:0000256" key="5">
    <source>
        <dbReference type="ARBA" id="ARBA00022989"/>
    </source>
</evidence>
<proteinExistence type="inferred from homology"/>
<feature type="compositionally biased region" description="Polar residues" evidence="10">
    <location>
        <begin position="390"/>
        <end position="399"/>
    </location>
</feature>
<reference evidence="12 13" key="1">
    <citation type="journal article" date="2019" name="Nat. Ecol. Evol.">
        <title>Megaphylogeny resolves global patterns of mushroom evolution.</title>
        <authorList>
            <person name="Varga T."/>
            <person name="Krizsan K."/>
            <person name="Foldi C."/>
            <person name="Dima B."/>
            <person name="Sanchez-Garcia M."/>
            <person name="Sanchez-Ramirez S."/>
            <person name="Szollosi G.J."/>
            <person name="Szarkandi J.G."/>
            <person name="Papp V."/>
            <person name="Albert L."/>
            <person name="Andreopoulos W."/>
            <person name="Angelini C."/>
            <person name="Antonin V."/>
            <person name="Barry K.W."/>
            <person name="Bougher N.L."/>
            <person name="Buchanan P."/>
            <person name="Buyck B."/>
            <person name="Bense V."/>
            <person name="Catcheside P."/>
            <person name="Chovatia M."/>
            <person name="Cooper J."/>
            <person name="Damon W."/>
            <person name="Desjardin D."/>
            <person name="Finy P."/>
            <person name="Geml J."/>
            <person name="Haridas S."/>
            <person name="Hughes K."/>
            <person name="Justo A."/>
            <person name="Karasinski D."/>
            <person name="Kautmanova I."/>
            <person name="Kiss B."/>
            <person name="Kocsube S."/>
            <person name="Kotiranta H."/>
            <person name="LaButti K.M."/>
            <person name="Lechner B.E."/>
            <person name="Liimatainen K."/>
            <person name="Lipzen A."/>
            <person name="Lukacs Z."/>
            <person name="Mihaltcheva S."/>
            <person name="Morgado L.N."/>
            <person name="Niskanen T."/>
            <person name="Noordeloos M.E."/>
            <person name="Ohm R.A."/>
            <person name="Ortiz-Santana B."/>
            <person name="Ovrebo C."/>
            <person name="Racz N."/>
            <person name="Riley R."/>
            <person name="Savchenko A."/>
            <person name="Shiryaev A."/>
            <person name="Soop K."/>
            <person name="Spirin V."/>
            <person name="Szebenyi C."/>
            <person name="Tomsovsky M."/>
            <person name="Tulloss R.E."/>
            <person name="Uehling J."/>
            <person name="Grigoriev I.V."/>
            <person name="Vagvolgyi C."/>
            <person name="Papp T."/>
            <person name="Martin F.M."/>
            <person name="Miettinen O."/>
            <person name="Hibbett D.S."/>
            <person name="Nagy L.G."/>
        </authorList>
    </citation>
    <scope>NUCLEOTIDE SEQUENCE [LARGE SCALE GENOMIC DNA]</scope>
    <source>
        <strain evidence="12 13">CBS 121175</strain>
    </source>
</reference>
<feature type="transmembrane region" description="Helical" evidence="11">
    <location>
        <begin position="109"/>
        <end position="129"/>
    </location>
</feature>
<dbReference type="EMBL" id="ML210169">
    <property type="protein sequence ID" value="TFK26923.1"/>
    <property type="molecule type" value="Genomic_DNA"/>
</dbReference>
<feature type="region of interest" description="Disordered" evidence="10">
    <location>
        <begin position="478"/>
        <end position="560"/>
    </location>
</feature>
<dbReference type="AlphaFoldDB" id="A0A5C3L310"/>
<dbReference type="GO" id="GO:0000750">
    <property type="term" value="P:pheromone-dependent signal transduction involved in conjugation with cellular fusion"/>
    <property type="evidence" value="ECO:0007669"/>
    <property type="project" value="TreeGrafter"/>
</dbReference>
<keyword evidence="4 11" id="KW-0812">Transmembrane</keyword>
<evidence type="ECO:0000256" key="4">
    <source>
        <dbReference type="ARBA" id="ARBA00022692"/>
    </source>
</evidence>
<dbReference type="PANTHER" id="PTHR28097">
    <property type="entry name" value="PHEROMONE A FACTOR RECEPTOR"/>
    <property type="match status" value="1"/>
</dbReference>
<evidence type="ECO:0000313" key="13">
    <source>
        <dbReference type="Proteomes" id="UP000307440"/>
    </source>
</evidence>
<evidence type="ECO:0000313" key="12">
    <source>
        <dbReference type="EMBL" id="TFK26923.1"/>
    </source>
</evidence>
<dbReference type="GO" id="GO:0004932">
    <property type="term" value="F:mating-type factor pheromone receptor activity"/>
    <property type="evidence" value="ECO:0007669"/>
    <property type="project" value="InterPro"/>
</dbReference>
<evidence type="ECO:0000256" key="7">
    <source>
        <dbReference type="ARBA" id="ARBA00023136"/>
    </source>
</evidence>
<feature type="transmembrane region" description="Helical" evidence="11">
    <location>
        <begin position="66"/>
        <end position="89"/>
    </location>
</feature>
<evidence type="ECO:0000256" key="11">
    <source>
        <dbReference type="SAM" id="Phobius"/>
    </source>
</evidence>
<evidence type="ECO:0000256" key="2">
    <source>
        <dbReference type="ARBA" id="ARBA00011085"/>
    </source>
</evidence>
<dbReference type="GO" id="GO:0005886">
    <property type="term" value="C:plasma membrane"/>
    <property type="evidence" value="ECO:0007669"/>
    <property type="project" value="TreeGrafter"/>
</dbReference>
<keyword evidence="13" id="KW-1185">Reference proteome</keyword>
<organism evidence="12 13">
    <name type="scientific">Coprinopsis marcescibilis</name>
    <name type="common">Agaric fungus</name>
    <name type="synonym">Psathyrella marcescibilis</name>
    <dbReference type="NCBI Taxonomy" id="230819"/>
    <lineage>
        <taxon>Eukaryota</taxon>
        <taxon>Fungi</taxon>
        <taxon>Dikarya</taxon>
        <taxon>Basidiomycota</taxon>
        <taxon>Agaricomycotina</taxon>
        <taxon>Agaricomycetes</taxon>
        <taxon>Agaricomycetidae</taxon>
        <taxon>Agaricales</taxon>
        <taxon>Agaricineae</taxon>
        <taxon>Psathyrellaceae</taxon>
        <taxon>Coprinopsis</taxon>
    </lineage>
</organism>
<gene>
    <name evidence="12" type="ORF">FA15DRAFT_666871</name>
</gene>